<evidence type="ECO:0000313" key="4">
    <source>
        <dbReference type="Proteomes" id="UP000186817"/>
    </source>
</evidence>
<feature type="region of interest" description="Disordered" evidence="1">
    <location>
        <begin position="1"/>
        <end position="21"/>
    </location>
</feature>
<protein>
    <submittedName>
        <fullName evidence="3">Uncharacterized protein</fullName>
    </submittedName>
</protein>
<comment type="caution">
    <text evidence="3">The sequence shown here is derived from an EMBL/GenBank/DDBJ whole genome shotgun (WGS) entry which is preliminary data.</text>
</comment>
<name>A0A1Q9EEJ6_SYMMI</name>
<dbReference type="OrthoDB" id="408351at2759"/>
<evidence type="ECO:0000313" key="3">
    <source>
        <dbReference type="EMBL" id="OLQ05866.1"/>
    </source>
</evidence>
<keyword evidence="2" id="KW-1133">Transmembrane helix</keyword>
<reference evidence="3 4" key="1">
    <citation type="submission" date="2016-02" db="EMBL/GenBank/DDBJ databases">
        <title>Genome analysis of coral dinoflagellate symbionts highlights evolutionary adaptations to a symbiotic lifestyle.</title>
        <authorList>
            <person name="Aranda M."/>
            <person name="Li Y."/>
            <person name="Liew Y.J."/>
            <person name="Baumgarten S."/>
            <person name="Simakov O."/>
            <person name="Wilson M."/>
            <person name="Piel J."/>
            <person name="Ashoor H."/>
            <person name="Bougouffa S."/>
            <person name="Bajic V.B."/>
            <person name="Ryu T."/>
            <person name="Ravasi T."/>
            <person name="Bayer T."/>
            <person name="Micklem G."/>
            <person name="Kim H."/>
            <person name="Bhak J."/>
            <person name="Lajeunesse T.C."/>
            <person name="Voolstra C.R."/>
        </authorList>
    </citation>
    <scope>NUCLEOTIDE SEQUENCE [LARGE SCALE GENOMIC DNA]</scope>
    <source>
        <strain evidence="3 4">CCMP2467</strain>
    </source>
</reference>
<keyword evidence="4" id="KW-1185">Reference proteome</keyword>
<feature type="transmembrane region" description="Helical" evidence="2">
    <location>
        <begin position="625"/>
        <end position="648"/>
    </location>
</feature>
<keyword evidence="2" id="KW-0812">Transmembrane</keyword>
<feature type="transmembrane region" description="Helical" evidence="2">
    <location>
        <begin position="514"/>
        <end position="542"/>
    </location>
</feature>
<dbReference type="AlphaFoldDB" id="A0A1Q9EEJ6"/>
<gene>
    <name evidence="3" type="ORF">AK812_SmicGene10868</name>
</gene>
<sequence length="714" mass="82276">MPLSHGEERRLLSEPCSSDADEEKPLEWLELLSASDTGEKERIKARTWTRKCRYLQAGAQQHHVQTCRGQLKEAVNTLMEDIKKFEELLKGPETGVEDRKHIDWDRVGIDTKDAILDRLQTLQAFSEQDASLDRGRAHENEPTHRVERFSKVADCMKETDWCKDRAIELLPHGACYDLWVKMLNALTPTEFVRKVTALSMEEGQETLLSFVHGLSLELPYLSAFWALKDGPDGKGDRMTAWATDAAMWQWKRGSTRGFHIIGRGHADIYRTPMQGLQEKTRQLLEFEERDCWISGQTLSSKTTFCITPTVRLLDDDISNNDLGLILKALVDTGPFSYSFVTPVGRAVLELASDRTWYVRRLHAFKDISYVVMLMFMGHARRQGDTCDTWVIMAFIGLAILVAFNFFAKLIVESILITKADAGGWWRFFDLRAALVKHATTWNGLIVCSEIYSVYVTMRFVRFWWHLDISTDPRQYWDFFENDPSALSSLVLIRWTILSTNFLQIEQVGSNMVPVVLAVCQPASIFFLLFLGFMIAAAFHAYYVFPIQENVSESGMLDVDYLNHVLTTFLKVFRLAVLGDFDLNELEGINEHIDAKIINRDEITGKVQVPEEEYSSQYHRTIRYEFVVLSLVITVVVMNVYIGLLGELYEKAERRCRQLYNNYRASCAYRHICEHYAFAQVFCCCRKTKSASEKDGLYWLSYSKTKLFDNHENET</sequence>
<evidence type="ECO:0000256" key="2">
    <source>
        <dbReference type="SAM" id="Phobius"/>
    </source>
</evidence>
<feature type="compositionally biased region" description="Basic and acidic residues" evidence="1">
    <location>
        <begin position="1"/>
        <end position="12"/>
    </location>
</feature>
<proteinExistence type="predicted"/>
<keyword evidence="2" id="KW-0472">Membrane</keyword>
<evidence type="ECO:0000256" key="1">
    <source>
        <dbReference type="SAM" id="MobiDB-lite"/>
    </source>
</evidence>
<accession>A0A1Q9EEJ6</accession>
<feature type="transmembrane region" description="Helical" evidence="2">
    <location>
        <begin position="389"/>
        <end position="411"/>
    </location>
</feature>
<organism evidence="3 4">
    <name type="scientific">Symbiodinium microadriaticum</name>
    <name type="common">Dinoflagellate</name>
    <name type="synonym">Zooxanthella microadriatica</name>
    <dbReference type="NCBI Taxonomy" id="2951"/>
    <lineage>
        <taxon>Eukaryota</taxon>
        <taxon>Sar</taxon>
        <taxon>Alveolata</taxon>
        <taxon>Dinophyceae</taxon>
        <taxon>Suessiales</taxon>
        <taxon>Symbiodiniaceae</taxon>
        <taxon>Symbiodinium</taxon>
    </lineage>
</organism>
<dbReference type="EMBL" id="LSRX01000173">
    <property type="protein sequence ID" value="OLQ05866.1"/>
    <property type="molecule type" value="Genomic_DNA"/>
</dbReference>
<dbReference type="Proteomes" id="UP000186817">
    <property type="component" value="Unassembled WGS sequence"/>
</dbReference>